<dbReference type="EMBL" id="JANKHO010000505">
    <property type="protein sequence ID" value="KAJ3509104.1"/>
    <property type="molecule type" value="Genomic_DNA"/>
</dbReference>
<dbReference type="Proteomes" id="UP001148786">
    <property type="component" value="Unassembled WGS sequence"/>
</dbReference>
<dbReference type="PROSITE" id="PS50181">
    <property type="entry name" value="FBOX"/>
    <property type="match status" value="1"/>
</dbReference>
<protein>
    <recommendedName>
        <fullName evidence="1">F-box domain-containing protein</fullName>
    </recommendedName>
</protein>
<dbReference type="Gene3D" id="3.80.10.10">
    <property type="entry name" value="Ribonuclease Inhibitor"/>
    <property type="match status" value="1"/>
</dbReference>
<proteinExistence type="predicted"/>
<reference evidence="2" key="1">
    <citation type="submission" date="2022-07" db="EMBL/GenBank/DDBJ databases">
        <title>Genome Sequence of Agrocybe chaxingu.</title>
        <authorList>
            <person name="Buettner E."/>
        </authorList>
    </citation>
    <scope>NUCLEOTIDE SEQUENCE</scope>
    <source>
        <strain evidence="2">MP-N11</strain>
    </source>
</reference>
<dbReference type="InterPro" id="IPR032675">
    <property type="entry name" value="LRR_dom_sf"/>
</dbReference>
<dbReference type="OrthoDB" id="3541472at2759"/>
<accession>A0A9W8K140</accession>
<evidence type="ECO:0000313" key="2">
    <source>
        <dbReference type="EMBL" id="KAJ3509104.1"/>
    </source>
</evidence>
<evidence type="ECO:0000259" key="1">
    <source>
        <dbReference type="PROSITE" id="PS50181"/>
    </source>
</evidence>
<dbReference type="SUPFAM" id="SSF52047">
    <property type="entry name" value="RNI-like"/>
    <property type="match status" value="1"/>
</dbReference>
<evidence type="ECO:0000313" key="3">
    <source>
        <dbReference type="Proteomes" id="UP001148786"/>
    </source>
</evidence>
<feature type="domain" description="F-box" evidence="1">
    <location>
        <begin position="4"/>
        <end position="49"/>
    </location>
</feature>
<dbReference type="InterPro" id="IPR001810">
    <property type="entry name" value="F-box_dom"/>
</dbReference>
<keyword evidence="3" id="KW-1185">Reference proteome</keyword>
<comment type="caution">
    <text evidence="2">The sequence shown here is derived from an EMBL/GenBank/DDBJ whole genome shotgun (WGS) entry which is preliminary data.</text>
</comment>
<dbReference type="AlphaFoldDB" id="A0A9W8K140"/>
<organism evidence="2 3">
    <name type="scientific">Agrocybe chaxingu</name>
    <dbReference type="NCBI Taxonomy" id="84603"/>
    <lineage>
        <taxon>Eukaryota</taxon>
        <taxon>Fungi</taxon>
        <taxon>Dikarya</taxon>
        <taxon>Basidiomycota</taxon>
        <taxon>Agaricomycotina</taxon>
        <taxon>Agaricomycetes</taxon>
        <taxon>Agaricomycetidae</taxon>
        <taxon>Agaricales</taxon>
        <taxon>Agaricineae</taxon>
        <taxon>Strophariaceae</taxon>
        <taxon>Agrocybe</taxon>
    </lineage>
</organism>
<name>A0A9W8K140_9AGAR</name>
<gene>
    <name evidence="2" type="ORF">NLJ89_g5395</name>
</gene>
<sequence length="357" mass="39489">MASSNPFLSLAPELIQTIGDELSMSDLKQLRLTCKQLQPLVNHQLFRTVMIDITINNIKKSVDMLQLLATGDCNTRGSRADLEAQSATEQVAGCLRDALRSFSSLTTIRWSPVQWDNEEVQIAVVEALVGLSTLKNLHLNTTNCKAALPVDKLKGLEEISIFGLCSYVETMDNVGRLIARSPGLRSLKVAQYRNYGKPLGKAQSLHQLLEYCDPLEPLRLRHLSVQEALVRLDHITLPHLRSLTSLELTSVCDPFNTGNRYSYYRSQDDTGAAFDAQKVGSSTEDIWKAFASTGVRLEKLKHDSLPRSLLKYLSSYSGLKSLNIAPTHFDSAGLSDAAATEFFFCPSEQSCSYPGNS</sequence>